<dbReference type="AlphaFoldDB" id="A0A8K0SE53"/>
<evidence type="ECO:0000313" key="2">
    <source>
        <dbReference type="EMBL" id="KAH7309576.1"/>
    </source>
</evidence>
<sequence>MGGDGDGLTIHRWRFRIASISTRPLFFFFFFLSTSLFFFLFVCVQHAHSRGGPRYGKELTRHGHDARWLHAKRLVGRRADQTGGEARLPICACLVFPRTVSKQPAHSTFCAIWGRRRTNVLLELRQGVRAGGTCPSWMQNQRARHTYPSRITAASPREHDEVAARVESLTCAEGPSLSSSSSMMIICSTVAAHSIPFIQIPLTGQALSSLWIPDEPPSDLLPPWPFFDGCVHEAEIFAWLLVFLKKKKWKGKREENMELLGREHYPGPDVCRMIGRPAPTASRVFEADGSRRCLVLVPSSEY</sequence>
<keyword evidence="3" id="KW-1185">Reference proteome</keyword>
<keyword evidence="1" id="KW-0472">Membrane</keyword>
<protein>
    <submittedName>
        <fullName evidence="2">Uncharacterized protein</fullName>
    </submittedName>
</protein>
<comment type="caution">
    <text evidence="2">The sequence shown here is derived from an EMBL/GenBank/DDBJ whole genome shotgun (WGS) entry which is preliminary data.</text>
</comment>
<gene>
    <name evidence="2" type="ORF">B0I35DRAFT_83645</name>
</gene>
<dbReference type="EMBL" id="JAGPNK010000013">
    <property type="protein sequence ID" value="KAH7309576.1"/>
    <property type="molecule type" value="Genomic_DNA"/>
</dbReference>
<dbReference type="Proteomes" id="UP000813444">
    <property type="component" value="Unassembled WGS sequence"/>
</dbReference>
<proteinExistence type="predicted"/>
<keyword evidence="1" id="KW-0812">Transmembrane</keyword>
<organism evidence="2 3">
    <name type="scientific">Stachybotrys elegans</name>
    <dbReference type="NCBI Taxonomy" id="80388"/>
    <lineage>
        <taxon>Eukaryota</taxon>
        <taxon>Fungi</taxon>
        <taxon>Dikarya</taxon>
        <taxon>Ascomycota</taxon>
        <taxon>Pezizomycotina</taxon>
        <taxon>Sordariomycetes</taxon>
        <taxon>Hypocreomycetidae</taxon>
        <taxon>Hypocreales</taxon>
        <taxon>Stachybotryaceae</taxon>
        <taxon>Stachybotrys</taxon>
    </lineage>
</organism>
<evidence type="ECO:0000313" key="3">
    <source>
        <dbReference type="Proteomes" id="UP000813444"/>
    </source>
</evidence>
<name>A0A8K0SE53_9HYPO</name>
<accession>A0A8K0SE53</accession>
<reference evidence="2" key="1">
    <citation type="journal article" date="2021" name="Nat. Commun.">
        <title>Genetic determinants of endophytism in the Arabidopsis root mycobiome.</title>
        <authorList>
            <person name="Mesny F."/>
            <person name="Miyauchi S."/>
            <person name="Thiergart T."/>
            <person name="Pickel B."/>
            <person name="Atanasova L."/>
            <person name="Karlsson M."/>
            <person name="Huettel B."/>
            <person name="Barry K.W."/>
            <person name="Haridas S."/>
            <person name="Chen C."/>
            <person name="Bauer D."/>
            <person name="Andreopoulos W."/>
            <person name="Pangilinan J."/>
            <person name="LaButti K."/>
            <person name="Riley R."/>
            <person name="Lipzen A."/>
            <person name="Clum A."/>
            <person name="Drula E."/>
            <person name="Henrissat B."/>
            <person name="Kohler A."/>
            <person name="Grigoriev I.V."/>
            <person name="Martin F.M."/>
            <person name="Hacquard S."/>
        </authorList>
    </citation>
    <scope>NUCLEOTIDE SEQUENCE</scope>
    <source>
        <strain evidence="2">MPI-CAGE-CH-0235</strain>
    </source>
</reference>
<keyword evidence="1" id="KW-1133">Transmembrane helix</keyword>
<evidence type="ECO:0000256" key="1">
    <source>
        <dbReference type="SAM" id="Phobius"/>
    </source>
</evidence>
<feature type="transmembrane region" description="Helical" evidence="1">
    <location>
        <begin position="25"/>
        <end position="44"/>
    </location>
</feature>